<evidence type="ECO:0000313" key="1">
    <source>
        <dbReference type="EMBL" id="TNN25474.1"/>
    </source>
</evidence>
<gene>
    <name evidence="1" type="ORF">EYF80_064394</name>
</gene>
<dbReference type="Proteomes" id="UP000314294">
    <property type="component" value="Unassembled WGS sequence"/>
</dbReference>
<comment type="caution">
    <text evidence="1">The sequence shown here is derived from an EMBL/GenBank/DDBJ whole genome shotgun (WGS) entry which is preliminary data.</text>
</comment>
<proteinExistence type="predicted"/>
<accession>A0A4Z2EAA9</accession>
<dbReference type="EMBL" id="SRLO01012433">
    <property type="protein sequence ID" value="TNN25474.1"/>
    <property type="molecule type" value="Genomic_DNA"/>
</dbReference>
<keyword evidence="2" id="KW-1185">Reference proteome</keyword>
<dbReference type="AlphaFoldDB" id="A0A4Z2EAA9"/>
<sequence length="118" mass="13021">MSSPSSSVPWEFFTLSVAQPAASRRTSTRHHPNTEMEEAADWLSERHLAVQFLPADGGDEDLLLFPLMSSGGAAVFPPPGYGFISKLHIDFSSIMSGSVEQRDAGRRNFSVWPDRLQL</sequence>
<protein>
    <submittedName>
        <fullName evidence="1">Uncharacterized protein</fullName>
    </submittedName>
</protein>
<reference evidence="1 2" key="1">
    <citation type="submission" date="2019-03" db="EMBL/GenBank/DDBJ databases">
        <title>First draft genome of Liparis tanakae, snailfish: a comprehensive survey of snailfish specific genes.</title>
        <authorList>
            <person name="Kim W."/>
            <person name="Song I."/>
            <person name="Jeong J.-H."/>
            <person name="Kim D."/>
            <person name="Kim S."/>
            <person name="Ryu S."/>
            <person name="Song J.Y."/>
            <person name="Lee S.K."/>
        </authorList>
    </citation>
    <scope>NUCLEOTIDE SEQUENCE [LARGE SCALE GENOMIC DNA]</scope>
    <source>
        <tissue evidence="1">Muscle</tissue>
    </source>
</reference>
<evidence type="ECO:0000313" key="2">
    <source>
        <dbReference type="Proteomes" id="UP000314294"/>
    </source>
</evidence>
<name>A0A4Z2EAA9_9TELE</name>
<organism evidence="1 2">
    <name type="scientific">Liparis tanakae</name>
    <name type="common">Tanaka's snailfish</name>
    <dbReference type="NCBI Taxonomy" id="230148"/>
    <lineage>
        <taxon>Eukaryota</taxon>
        <taxon>Metazoa</taxon>
        <taxon>Chordata</taxon>
        <taxon>Craniata</taxon>
        <taxon>Vertebrata</taxon>
        <taxon>Euteleostomi</taxon>
        <taxon>Actinopterygii</taxon>
        <taxon>Neopterygii</taxon>
        <taxon>Teleostei</taxon>
        <taxon>Neoteleostei</taxon>
        <taxon>Acanthomorphata</taxon>
        <taxon>Eupercaria</taxon>
        <taxon>Perciformes</taxon>
        <taxon>Cottioidei</taxon>
        <taxon>Cottales</taxon>
        <taxon>Liparidae</taxon>
        <taxon>Liparis</taxon>
    </lineage>
</organism>